<keyword evidence="1" id="KW-1133">Transmembrane helix</keyword>
<protein>
    <submittedName>
        <fullName evidence="2">Uncharacterized protein</fullName>
    </submittedName>
</protein>
<keyword evidence="1" id="KW-0472">Membrane</keyword>
<proteinExistence type="predicted"/>
<name>C9ZKE0_TRYB9</name>
<evidence type="ECO:0000313" key="3">
    <source>
        <dbReference type="Proteomes" id="UP000002316"/>
    </source>
</evidence>
<dbReference type="Proteomes" id="UP000002316">
    <property type="component" value="Chromosome 3"/>
</dbReference>
<accession>C9ZKE0</accession>
<keyword evidence="1" id="KW-0812">Transmembrane</keyword>
<dbReference type="EMBL" id="FN554966">
    <property type="protein sequence ID" value="CBH09904.1"/>
    <property type="molecule type" value="Genomic_DNA"/>
</dbReference>
<sequence>MYIYIMHYTLFVLYAYYYFYYLLRCTNKYEGSKVLTVVVTDGSHTQTHTVALHPCFMFPFFTLLFFSCSAPGVCRQSTWNEKCRWKGGKKRKQMKEETNQFHSVNKETSIYPFSGSDCKKKIIIINE</sequence>
<organism evidence="2 3">
    <name type="scientific">Trypanosoma brucei gambiense (strain MHOM/CI/86/DAL972)</name>
    <dbReference type="NCBI Taxonomy" id="679716"/>
    <lineage>
        <taxon>Eukaryota</taxon>
        <taxon>Discoba</taxon>
        <taxon>Euglenozoa</taxon>
        <taxon>Kinetoplastea</taxon>
        <taxon>Metakinetoplastina</taxon>
        <taxon>Trypanosomatida</taxon>
        <taxon>Trypanosomatidae</taxon>
        <taxon>Trypanosoma</taxon>
    </lineage>
</organism>
<dbReference type="RefSeq" id="XP_011772197.1">
    <property type="nucleotide sequence ID" value="XM_011773895.1"/>
</dbReference>
<dbReference type="AlphaFoldDB" id="C9ZKE0"/>
<reference evidence="3" key="1">
    <citation type="journal article" date="2010" name="PLoS Negl. Trop. Dis.">
        <title>The genome sequence of Trypanosoma brucei gambiense, causative agent of chronic human african trypanosomiasis.</title>
        <authorList>
            <person name="Jackson A.P."/>
            <person name="Sanders M."/>
            <person name="Berry A."/>
            <person name="McQuillan J."/>
            <person name="Aslett M.A."/>
            <person name="Quail M.A."/>
            <person name="Chukualim B."/>
            <person name="Capewell P."/>
            <person name="MacLeod A."/>
            <person name="Melville S.E."/>
            <person name="Gibson W."/>
            <person name="Barry J.D."/>
            <person name="Berriman M."/>
            <person name="Hertz-Fowler C."/>
        </authorList>
    </citation>
    <scope>NUCLEOTIDE SEQUENCE [LARGE SCALE GENOMIC DNA]</scope>
    <source>
        <strain evidence="3">MHOM/CI/86/DAL972</strain>
    </source>
</reference>
<dbReference type="GeneID" id="23859022"/>
<feature type="transmembrane region" description="Helical" evidence="1">
    <location>
        <begin position="6"/>
        <end position="23"/>
    </location>
</feature>
<dbReference type="KEGG" id="tbg:TbgDal_III2420"/>
<evidence type="ECO:0000256" key="1">
    <source>
        <dbReference type="SAM" id="Phobius"/>
    </source>
</evidence>
<gene>
    <name evidence="2" type="ORF">TbgDal_III2420</name>
</gene>
<evidence type="ECO:0000313" key="2">
    <source>
        <dbReference type="EMBL" id="CBH09904.1"/>
    </source>
</evidence>